<reference evidence="8" key="1">
    <citation type="submission" date="2019-10" db="EMBL/GenBank/DDBJ databases">
        <title>Complete Genome Sequence of Bradyrhizobium betae type strain PL7HG1T.</title>
        <authorList>
            <person name="Bromfield E.S.P."/>
            <person name="Cloutier S."/>
        </authorList>
    </citation>
    <scope>NUCLEOTIDE SEQUENCE [LARGE SCALE GENOMIC DNA]</scope>
    <source>
        <strain evidence="8">PL7HG1</strain>
    </source>
</reference>
<dbReference type="EC" id="2.3.3.16" evidence="3"/>
<evidence type="ECO:0000313" key="8">
    <source>
        <dbReference type="Proteomes" id="UP000325641"/>
    </source>
</evidence>
<dbReference type="InterPro" id="IPR016143">
    <property type="entry name" value="Citrate_synth-like_sm_a-sub"/>
</dbReference>
<evidence type="ECO:0000259" key="6">
    <source>
        <dbReference type="Pfam" id="PF12728"/>
    </source>
</evidence>
<gene>
    <name evidence="7" type="ORF">F8237_17375</name>
</gene>
<dbReference type="InterPro" id="IPR041657">
    <property type="entry name" value="HTH_17"/>
</dbReference>
<evidence type="ECO:0000256" key="2">
    <source>
        <dbReference type="ARBA" id="ARBA00010566"/>
    </source>
</evidence>
<evidence type="ECO:0000256" key="3">
    <source>
        <dbReference type="ARBA" id="ARBA00012972"/>
    </source>
</evidence>
<dbReference type="PROSITE" id="PS00480">
    <property type="entry name" value="CITRATE_SYNTHASE"/>
    <property type="match status" value="1"/>
</dbReference>
<dbReference type="GO" id="GO:0005975">
    <property type="term" value="P:carbohydrate metabolic process"/>
    <property type="evidence" value="ECO:0007669"/>
    <property type="project" value="TreeGrafter"/>
</dbReference>
<dbReference type="Gene3D" id="1.10.230.10">
    <property type="entry name" value="Cytochrome P450-Terp, domain 2"/>
    <property type="match status" value="1"/>
</dbReference>
<dbReference type="Pfam" id="PF00285">
    <property type="entry name" value="Citrate_synt"/>
    <property type="match status" value="1"/>
</dbReference>
<dbReference type="OrthoDB" id="9786046at2"/>
<feature type="domain" description="Helix-turn-helix" evidence="6">
    <location>
        <begin position="8"/>
        <end position="59"/>
    </location>
</feature>
<comment type="pathway">
    <text evidence="1">Carbohydrate metabolism; tricarboxylic acid cycle; isocitrate from oxaloacetate: step 1/2.</text>
</comment>
<dbReference type="Proteomes" id="UP000325641">
    <property type="component" value="Chromosome"/>
</dbReference>
<dbReference type="EMBL" id="CP044543">
    <property type="protein sequence ID" value="QFI74019.1"/>
    <property type="molecule type" value="Genomic_DNA"/>
</dbReference>
<dbReference type="GO" id="GO:0005829">
    <property type="term" value="C:cytosol"/>
    <property type="evidence" value="ECO:0007669"/>
    <property type="project" value="TreeGrafter"/>
</dbReference>
<evidence type="ECO:0000256" key="5">
    <source>
        <dbReference type="RuleBase" id="RU003406"/>
    </source>
</evidence>
<dbReference type="CDD" id="cd06102">
    <property type="entry name" value="citrate_synt_like_2"/>
    <property type="match status" value="1"/>
</dbReference>
<dbReference type="PANTHER" id="PTHR11739">
    <property type="entry name" value="CITRATE SYNTHASE"/>
    <property type="match status" value="1"/>
</dbReference>
<dbReference type="GO" id="GO:0006099">
    <property type="term" value="P:tricarboxylic acid cycle"/>
    <property type="evidence" value="ECO:0007669"/>
    <property type="project" value="UniProtKB-UniPathway"/>
</dbReference>
<evidence type="ECO:0000313" key="7">
    <source>
        <dbReference type="EMBL" id="QFI74019.1"/>
    </source>
</evidence>
<keyword evidence="4 5" id="KW-0808">Transferase</keyword>
<comment type="similarity">
    <text evidence="2 5">Belongs to the citrate synthase family.</text>
</comment>
<dbReference type="SUPFAM" id="SSF48256">
    <property type="entry name" value="Citrate synthase"/>
    <property type="match status" value="1"/>
</dbReference>
<sequence length="409" mass="43969">MKNSSELYLSAREAAAELAISPATLYAYVSRGLIRSEPTPDSRKNRYRAEDVRALKERRVPSPEPRGLRSFDADLPVMDTEISTITEDGAIYRGVNCIDLAENDTLEHTATLLWDVSGVDPFAPDNQPEISDEMRTIAEAARHAAPIDRAIAVLALAASADPRAFTRAHDGRALVGGRIVRLLVATMLNAAPSAAPLHQQIAMAWAPDNKHAGDLIRRALVLLADHELNASTFTARCAASTGLNLYDSVIAGLAALKGPKHGGAGVLASQLVKALVDRDVEPLVRERVALGERFAGFGHGVYKRGDPRAQSLLNALARAGAPRKFTREVPERIVEATGELVNIDYALAVLVHALRLPAGSELALFAMARSVGWIAHASEQLQFGKLIRPRARYVGPAPGRRGTATAFKS</sequence>
<dbReference type="PANTHER" id="PTHR11739:SF4">
    <property type="entry name" value="CITRATE SYNTHASE, PEROXISOMAL"/>
    <property type="match status" value="1"/>
</dbReference>
<evidence type="ECO:0000256" key="4">
    <source>
        <dbReference type="ARBA" id="ARBA00022679"/>
    </source>
</evidence>
<dbReference type="InterPro" id="IPR016142">
    <property type="entry name" value="Citrate_synth-like_lrg_a-sub"/>
</dbReference>
<dbReference type="PRINTS" id="PR00143">
    <property type="entry name" value="CITRTSNTHASE"/>
</dbReference>
<dbReference type="GO" id="GO:0036440">
    <property type="term" value="F:citrate synthase activity"/>
    <property type="evidence" value="ECO:0007669"/>
    <property type="project" value="UniProtKB-EC"/>
</dbReference>
<dbReference type="KEGG" id="bbet:F8237_17375"/>
<organism evidence="7 8">
    <name type="scientific">Bradyrhizobium betae</name>
    <dbReference type="NCBI Taxonomy" id="244734"/>
    <lineage>
        <taxon>Bacteria</taxon>
        <taxon>Pseudomonadati</taxon>
        <taxon>Pseudomonadota</taxon>
        <taxon>Alphaproteobacteria</taxon>
        <taxon>Hyphomicrobiales</taxon>
        <taxon>Nitrobacteraceae</taxon>
        <taxon>Bradyrhizobium</taxon>
    </lineage>
</organism>
<dbReference type="InterPro" id="IPR036969">
    <property type="entry name" value="Citrate_synthase_sf"/>
</dbReference>
<dbReference type="RefSeq" id="WP_151646517.1">
    <property type="nucleotide sequence ID" value="NZ_CP044543.1"/>
</dbReference>
<dbReference type="InterPro" id="IPR019810">
    <property type="entry name" value="Citrate_synthase_AS"/>
</dbReference>
<evidence type="ECO:0000256" key="1">
    <source>
        <dbReference type="ARBA" id="ARBA00004751"/>
    </source>
</evidence>
<dbReference type="UniPathway" id="UPA00223">
    <property type="reaction ID" value="UER00717"/>
</dbReference>
<accession>A0A5P6P6R5</accession>
<name>A0A5P6P6R5_9BRAD</name>
<dbReference type="InterPro" id="IPR002020">
    <property type="entry name" value="Citrate_synthase"/>
</dbReference>
<protein>
    <recommendedName>
        <fullName evidence="3">citrate synthase (unknown stereospecificity)</fullName>
        <ecNumber evidence="3">2.3.3.16</ecNumber>
    </recommendedName>
</protein>
<proteinExistence type="inferred from homology"/>
<dbReference type="Pfam" id="PF12728">
    <property type="entry name" value="HTH_17"/>
    <property type="match status" value="1"/>
</dbReference>
<dbReference type="Gene3D" id="1.10.580.10">
    <property type="entry name" value="Citrate Synthase, domain 1"/>
    <property type="match status" value="1"/>
</dbReference>
<dbReference type="AlphaFoldDB" id="A0A5P6P6R5"/>